<organism evidence="1 14">
    <name type="scientific">Saccharolobus solfataricus</name>
    <name type="common">Sulfolobus solfataricus</name>
    <dbReference type="NCBI Taxonomy" id="2287"/>
    <lineage>
        <taxon>Archaea</taxon>
        <taxon>Thermoproteota</taxon>
        <taxon>Thermoprotei</taxon>
        <taxon>Sulfolobales</taxon>
        <taxon>Sulfolobaceae</taxon>
        <taxon>Saccharolobus</taxon>
    </lineage>
</organism>
<evidence type="ECO:0000313" key="9">
    <source>
        <dbReference type="EMBL" id="AZF81233.1"/>
    </source>
</evidence>
<dbReference type="EMBL" id="CP033235">
    <property type="protein sequence ID" value="AZF68155.1"/>
    <property type="molecule type" value="Genomic_DNA"/>
</dbReference>
<protein>
    <submittedName>
        <fullName evidence="1 12">Ornithine cyclodeaminase</fullName>
    </submittedName>
</protein>
<reference evidence="17 18" key="4">
    <citation type="journal article" date="2018" name="Proc. Natl. Acad. Sci. U.S.A.">
        <title>Nonmutational mechanism of inheritance in the Archaeon Sulfolobus solfataricus.</title>
        <authorList>
            <person name="Payne S."/>
            <person name="McCarthy S."/>
            <person name="Johnson T."/>
            <person name="North E."/>
            <person name="Blum P."/>
        </authorList>
    </citation>
    <scope>NUCLEOTIDE SEQUENCE [LARGE SCALE GENOMIC DNA]</scope>
    <source>
        <strain evidence="5 17">SARC-H</strain>
        <strain evidence="6 21">SARC-I</strain>
        <strain evidence="8 22">SARC-N</strain>
        <strain evidence="9 23">SARC-O</strain>
        <strain evidence="10 18">SUL120</strain>
        <strain evidence="4 19">SULG</strain>
        <strain evidence="7 20">SULM</strain>
    </source>
</reference>
<evidence type="ECO:0000313" key="14">
    <source>
        <dbReference type="Proteomes" id="UP000033085"/>
    </source>
</evidence>
<evidence type="ECO:0000313" key="6">
    <source>
        <dbReference type="EMBL" id="AZF73395.1"/>
    </source>
</evidence>
<evidence type="ECO:0000313" key="15">
    <source>
        <dbReference type="Proteomes" id="UP000033106"/>
    </source>
</evidence>
<dbReference type="KEGG" id="ssof:SULC_1395"/>
<dbReference type="KEGG" id="ssoa:SULA_1396"/>
<evidence type="ECO:0000313" key="21">
    <source>
        <dbReference type="Proteomes" id="UP000275843"/>
    </source>
</evidence>
<dbReference type="Proteomes" id="UP000033085">
    <property type="component" value="Chromosome"/>
</dbReference>
<evidence type="ECO:0000313" key="12">
    <source>
        <dbReference type="EMBL" id="SAI83913.1"/>
    </source>
</evidence>
<dbReference type="EMBL" id="CP033238">
    <property type="protein sequence ID" value="AZF76019.1"/>
    <property type="molecule type" value="Genomic_DNA"/>
</dbReference>
<dbReference type="EMBL" id="CP033241">
    <property type="protein sequence ID" value="AZF83870.1"/>
    <property type="molecule type" value="Genomic_DNA"/>
</dbReference>
<evidence type="ECO:0000313" key="20">
    <source>
        <dbReference type="Proteomes" id="UP000273443"/>
    </source>
</evidence>
<evidence type="ECO:0000313" key="17">
    <source>
        <dbReference type="Proteomes" id="UP000267993"/>
    </source>
</evidence>
<dbReference type="PANTHER" id="PTHR13812:SF19">
    <property type="entry name" value="KETIMINE REDUCTASE MU-CRYSTALLIN"/>
    <property type="match status" value="1"/>
</dbReference>
<dbReference type="Proteomes" id="UP000033057">
    <property type="component" value="Chromosome"/>
</dbReference>
<dbReference type="OMA" id="VKIVNVH"/>
<evidence type="ECO:0000313" key="5">
    <source>
        <dbReference type="EMBL" id="AZF70775.1"/>
    </source>
</evidence>
<reference evidence="11 24" key="6">
    <citation type="journal article" date="2020" name="Nat. Commun.">
        <title>The structures of two archaeal type IV pili illuminate evolutionary relationships.</title>
        <authorList>
            <person name="Wang F."/>
            <person name="Baquero D.P."/>
            <person name="Su Z."/>
            <person name="Beltran L.C."/>
            <person name="Prangishvili D."/>
            <person name="Krupovic M."/>
            <person name="Egelman E.H."/>
        </authorList>
    </citation>
    <scope>NUCLEOTIDE SEQUENCE [LARGE SCALE GENOMIC DNA]</scope>
    <source>
        <strain evidence="11 24">POZ149</strain>
    </source>
</reference>
<name>A0A0E3MDA4_SACSO</name>
<dbReference type="KEGG" id="ssol:SULB_1397"/>
<evidence type="ECO:0000313" key="18">
    <source>
        <dbReference type="Proteomes" id="UP000269431"/>
    </source>
</evidence>
<dbReference type="EMBL" id="LT549890">
    <property type="protein sequence ID" value="SAI83913.1"/>
    <property type="molecule type" value="Genomic_DNA"/>
</dbReference>
<evidence type="ECO:0000313" key="2">
    <source>
        <dbReference type="EMBL" id="AKA76381.1"/>
    </source>
</evidence>
<evidence type="ECO:0000313" key="24">
    <source>
        <dbReference type="Proteomes" id="UP000594632"/>
    </source>
</evidence>
<dbReference type="GO" id="GO:0005737">
    <property type="term" value="C:cytoplasm"/>
    <property type="evidence" value="ECO:0007669"/>
    <property type="project" value="TreeGrafter"/>
</dbReference>
<evidence type="ECO:0000313" key="8">
    <source>
        <dbReference type="EMBL" id="AZF78629.1"/>
    </source>
</evidence>
<dbReference type="Proteomes" id="UP000269431">
    <property type="component" value="Chromosome"/>
</dbReference>
<dbReference type="Proteomes" id="UP000275843">
    <property type="component" value="Chromosome"/>
</dbReference>
<evidence type="ECO:0000313" key="13">
    <source>
        <dbReference type="Proteomes" id="UP000033057"/>
    </source>
</evidence>
<dbReference type="InterPro" id="IPR036291">
    <property type="entry name" value="NAD(P)-bd_dom_sf"/>
</dbReference>
<dbReference type="Proteomes" id="UP000282269">
    <property type="component" value="Chromosome"/>
</dbReference>
<reference evidence="16" key="3">
    <citation type="submission" date="2016-04" db="EMBL/GenBank/DDBJ databases">
        <authorList>
            <person name="Shah S.A."/>
            <person name="Garrett R.A."/>
        </authorList>
    </citation>
    <scope>NUCLEOTIDE SEQUENCE [LARGE SCALE GENOMIC DNA]</scope>
    <source>
        <strain evidence="16">ATCC 35091 / DSM 1616 / JCM 8930 / NBRC 15331 / P1</strain>
    </source>
</reference>
<dbReference type="Gene3D" id="3.30.1780.10">
    <property type="entry name" value="ornithine cyclodeaminase, domain 1"/>
    <property type="match status" value="1"/>
</dbReference>
<dbReference type="Proteomes" id="UP000273194">
    <property type="component" value="Chromosome"/>
</dbReference>
<proteinExistence type="predicted"/>
<dbReference type="Proteomes" id="UP000273443">
    <property type="component" value="Chromosome"/>
</dbReference>
<dbReference type="GeneID" id="44129353"/>
<dbReference type="EMBL" id="CP033237">
    <property type="protein sequence ID" value="AZF73395.1"/>
    <property type="molecule type" value="Genomic_DNA"/>
</dbReference>
<dbReference type="Gene3D" id="3.40.50.720">
    <property type="entry name" value="NAD(P)-binding Rossmann-like Domain"/>
    <property type="match status" value="1"/>
</dbReference>
<dbReference type="Proteomes" id="UP000267993">
    <property type="component" value="Chromosome"/>
</dbReference>
<evidence type="ECO:0000313" key="10">
    <source>
        <dbReference type="EMBL" id="AZF83870.1"/>
    </source>
</evidence>
<evidence type="ECO:0000313" key="3">
    <source>
        <dbReference type="EMBL" id="AKA79073.1"/>
    </source>
</evidence>
<dbReference type="Proteomes" id="UP000033106">
    <property type="component" value="Chromosome"/>
</dbReference>
<evidence type="ECO:0000313" key="19">
    <source>
        <dbReference type="Proteomes" id="UP000273194"/>
    </source>
</evidence>
<dbReference type="InterPro" id="IPR023401">
    <property type="entry name" value="ODC_N"/>
</dbReference>
<dbReference type="EMBL" id="CP050869">
    <property type="protein sequence ID" value="QPG50674.1"/>
    <property type="molecule type" value="Genomic_DNA"/>
</dbReference>
<sequence length="309" mass="34090">MIILTRKDLDELLKAEIAVSSVKEAFKLHYQKKVDQPQRLVMSVKGNWWGLMPSSTDYSFVTKIVNVIPENKERGLPLVQGVVILMSPDTGEILAIIDGTTLTAIRTAAASILSTELAINGRNIGILGIIGAGTEAYYHAKLALEYFKVQKLYISARKSHFELAKRVGGEATDLETLLKNSDTIFATTSSNFPVVLGKYLKDVFHLSSIGAHTPDSRELDDDTIIKVKSYIVDSLEAVSKESGDYIIPKQRGLLENKMIKELGEIIEKGIKIERPSLFKTVGIAVEDNITAHIAYQEALRRGIGFNVSI</sequence>
<dbReference type="EMBL" id="CP011056">
    <property type="protein sequence ID" value="AKA76381.1"/>
    <property type="molecule type" value="Genomic_DNA"/>
</dbReference>
<dbReference type="GeneID" id="1455517"/>
<evidence type="ECO:0000313" key="23">
    <source>
        <dbReference type="Proteomes" id="UP000282269"/>
    </source>
</evidence>
<dbReference type="EMBL" id="CP033236">
    <property type="protein sequence ID" value="AZF70775.1"/>
    <property type="molecule type" value="Genomic_DNA"/>
</dbReference>
<dbReference type="OrthoDB" id="21421at2157"/>
<evidence type="ECO:0000313" key="16">
    <source>
        <dbReference type="Proteomes" id="UP000076770"/>
    </source>
</evidence>
<evidence type="ECO:0000313" key="22">
    <source>
        <dbReference type="Proteomes" id="UP000278715"/>
    </source>
</evidence>
<gene>
    <name evidence="11" type="ORF">HFC64_13400</name>
    <name evidence="12" type="ORF">SSOP1_0359</name>
    <name evidence="3" type="ORF">SULA_1396</name>
    <name evidence="1" type="ORF">SULB_1397</name>
    <name evidence="2" type="ORF">SULC_1395</name>
    <name evidence="4" type="ORF">SULG_06935</name>
    <name evidence="5" type="ORF">SULH_06935</name>
    <name evidence="6" type="ORF">SULI_06935</name>
    <name evidence="7" type="ORF">SULM_06935</name>
    <name evidence="8" type="ORF">SULN_06935</name>
    <name evidence="9" type="ORF">SULO_06945</name>
    <name evidence="10" type="ORF">SULZ_07180</name>
</gene>
<dbReference type="Pfam" id="PF02423">
    <property type="entry name" value="OCD_Mu_crystall"/>
    <property type="match status" value="1"/>
</dbReference>
<dbReference type="PANTHER" id="PTHR13812">
    <property type="entry name" value="KETIMINE REDUCTASE MU-CRYSTALLIN"/>
    <property type="match status" value="1"/>
</dbReference>
<evidence type="ECO:0000313" key="4">
    <source>
        <dbReference type="EMBL" id="AZF68155.1"/>
    </source>
</evidence>
<dbReference type="RefSeq" id="WP_009988824.1">
    <property type="nucleotide sequence ID" value="NZ_CP011055.2"/>
</dbReference>
<dbReference type="PATRIC" id="fig|2287.6.peg.1444"/>
<dbReference type="FunFam" id="3.40.50.720:FF:001183">
    <property type="entry name" value="Ornithine cyclodeaminase"/>
    <property type="match status" value="1"/>
</dbReference>
<dbReference type="PIRSF" id="PIRSF001439">
    <property type="entry name" value="CryM"/>
    <property type="match status" value="1"/>
</dbReference>
<reference evidence="1" key="5">
    <citation type="submission" date="2018-10" db="EMBL/GenBank/DDBJ databases">
        <authorList>
            <person name="McCarthy S."/>
            <person name="Gradnigo J."/>
            <person name="Johnson T."/>
            <person name="Payne S."/>
            <person name="Lipzen A."/>
            <person name="Schackwitz W."/>
            <person name="Martin J."/>
            <person name="Moriyama E."/>
            <person name="Blum P."/>
        </authorList>
    </citation>
    <scope>NUCLEOTIDE SEQUENCE</scope>
    <source>
        <strain evidence="1">SARC-B</strain>
        <strain evidence="2">SARC-C</strain>
        <strain evidence="3">SULA</strain>
    </source>
</reference>
<dbReference type="EMBL" id="CP033240">
    <property type="protein sequence ID" value="AZF81233.1"/>
    <property type="molecule type" value="Genomic_DNA"/>
</dbReference>
<evidence type="ECO:0000313" key="11">
    <source>
        <dbReference type="EMBL" id="QPG50674.1"/>
    </source>
</evidence>
<dbReference type="EMBL" id="CP011057">
    <property type="protein sequence ID" value="AKA79073.1"/>
    <property type="molecule type" value="Genomic_DNA"/>
</dbReference>
<dbReference type="Proteomes" id="UP000076770">
    <property type="component" value="Chromosome i"/>
</dbReference>
<dbReference type="SUPFAM" id="SSF51735">
    <property type="entry name" value="NAD(P)-binding Rossmann-fold domains"/>
    <property type="match status" value="1"/>
</dbReference>
<reference evidence="12" key="2">
    <citation type="submission" date="2016-04" db="EMBL/GenBank/DDBJ databases">
        <authorList>
            <person name="Evans L.H."/>
            <person name="Alamgir A."/>
            <person name="Owens N."/>
            <person name="Weber N.D."/>
            <person name="Virtaneva K."/>
            <person name="Barbian K."/>
            <person name="Babar A."/>
            <person name="Rosenke K."/>
        </authorList>
    </citation>
    <scope>NUCLEOTIDE SEQUENCE</scope>
    <source>
        <strain evidence="12">P1</strain>
    </source>
</reference>
<dbReference type="InterPro" id="IPR003462">
    <property type="entry name" value="ODC_Mu_crystall"/>
</dbReference>
<dbReference type="EMBL" id="CP033239">
    <property type="protein sequence ID" value="AZF78629.1"/>
    <property type="molecule type" value="Genomic_DNA"/>
</dbReference>
<dbReference type="AlphaFoldDB" id="A0A0E3MDA4"/>
<accession>A0A0E3MDA4</accession>
<reference evidence="13 14" key="1">
    <citation type="journal article" date="2015" name="Genome Announc.">
        <title>Complete Genome Sequence of Sulfolobus solfataricus Strain 98/2 and Evolved Derivatives.</title>
        <authorList>
            <person name="McCarthy S."/>
            <person name="Gradnigo J."/>
            <person name="Johnson T."/>
            <person name="Payne S."/>
            <person name="Lipzen A."/>
            <person name="Martin J."/>
            <person name="Schackwitz W."/>
            <person name="Moriyama E."/>
            <person name="Blum P."/>
        </authorList>
    </citation>
    <scope>NUCLEOTIDE SEQUENCE [LARGE SCALE GENOMIC DNA]</scope>
    <source>
        <strain evidence="13">98/2 SULC</strain>
        <strain evidence="1">SARC-B</strain>
        <strain evidence="2">SARC-C</strain>
        <strain evidence="3 15">SULA</strain>
        <strain evidence="14">SULB</strain>
    </source>
</reference>
<dbReference type="Proteomes" id="UP000594632">
    <property type="component" value="Chromosome"/>
</dbReference>
<evidence type="ECO:0000313" key="1">
    <source>
        <dbReference type="EMBL" id="AKA73684.1"/>
    </source>
</evidence>
<dbReference type="Proteomes" id="UP000278715">
    <property type="component" value="Chromosome"/>
</dbReference>
<evidence type="ECO:0000313" key="7">
    <source>
        <dbReference type="EMBL" id="AZF76019.1"/>
    </source>
</evidence>
<dbReference type="EMBL" id="CP011055">
    <property type="protein sequence ID" value="AKA73684.1"/>
    <property type="molecule type" value="Genomic_DNA"/>
</dbReference>